<dbReference type="PANTHER" id="PTHR10367:SF17">
    <property type="entry name" value="MRNA-CAPPING ENZYME"/>
    <property type="match status" value="1"/>
</dbReference>
<dbReference type="GO" id="GO:0004484">
    <property type="term" value="F:mRNA guanylyltransferase activity"/>
    <property type="evidence" value="ECO:0007669"/>
    <property type="project" value="TreeGrafter"/>
</dbReference>
<dbReference type="Proteomes" id="UP001219934">
    <property type="component" value="Unassembled WGS sequence"/>
</dbReference>
<accession>A0AAD6FC71</accession>
<comment type="caution">
    <text evidence="3">The sequence shown here is derived from an EMBL/GenBank/DDBJ whole genome shotgun (WGS) entry which is preliminary data.</text>
</comment>
<dbReference type="Gene3D" id="2.40.50.140">
    <property type="entry name" value="Nucleic acid-binding proteins"/>
    <property type="match status" value="1"/>
</dbReference>
<dbReference type="EMBL" id="JAPTMU010000017">
    <property type="protein sequence ID" value="KAJ4929381.1"/>
    <property type="molecule type" value="Genomic_DNA"/>
</dbReference>
<evidence type="ECO:0000259" key="2">
    <source>
        <dbReference type="Pfam" id="PF03919"/>
    </source>
</evidence>
<evidence type="ECO:0000256" key="1">
    <source>
        <dbReference type="SAM" id="MobiDB-lite"/>
    </source>
</evidence>
<proteinExistence type="predicted"/>
<evidence type="ECO:0000313" key="3">
    <source>
        <dbReference type="EMBL" id="KAJ4929381.1"/>
    </source>
</evidence>
<dbReference type="Pfam" id="PF03919">
    <property type="entry name" value="mRNA_cap_C"/>
    <property type="match status" value="1"/>
</dbReference>
<dbReference type="SUPFAM" id="SSF50249">
    <property type="entry name" value="Nucleic acid-binding proteins"/>
    <property type="match status" value="1"/>
</dbReference>
<dbReference type="InterPro" id="IPR013846">
    <property type="entry name" value="mRNA_cap_enzyme_C"/>
</dbReference>
<feature type="region of interest" description="Disordered" evidence="1">
    <location>
        <begin position="235"/>
        <end position="263"/>
    </location>
</feature>
<feature type="domain" description="mRNA capping enzyme C-terminal" evidence="2">
    <location>
        <begin position="130"/>
        <end position="224"/>
    </location>
</feature>
<dbReference type="GO" id="GO:0006370">
    <property type="term" value="P:7-methylguanosine mRNA capping"/>
    <property type="evidence" value="ECO:0007669"/>
    <property type="project" value="TreeGrafter"/>
</dbReference>
<dbReference type="AlphaFoldDB" id="A0AAD6FC71"/>
<reference evidence="3" key="1">
    <citation type="submission" date="2022-11" db="EMBL/GenBank/DDBJ databases">
        <title>Chromosome-level genome of Pogonophryne albipinna.</title>
        <authorList>
            <person name="Jo E."/>
        </authorList>
    </citation>
    <scope>NUCLEOTIDE SEQUENCE</scope>
    <source>
        <strain evidence="3">SGF0006</strain>
        <tissue evidence="3">Muscle</tissue>
    </source>
</reference>
<evidence type="ECO:0000313" key="4">
    <source>
        <dbReference type="Proteomes" id="UP001219934"/>
    </source>
</evidence>
<organism evidence="3 4">
    <name type="scientific">Pogonophryne albipinna</name>
    <dbReference type="NCBI Taxonomy" id="1090488"/>
    <lineage>
        <taxon>Eukaryota</taxon>
        <taxon>Metazoa</taxon>
        <taxon>Chordata</taxon>
        <taxon>Craniata</taxon>
        <taxon>Vertebrata</taxon>
        <taxon>Euteleostomi</taxon>
        <taxon>Actinopterygii</taxon>
        <taxon>Neopterygii</taxon>
        <taxon>Teleostei</taxon>
        <taxon>Neoteleostei</taxon>
        <taxon>Acanthomorphata</taxon>
        <taxon>Eupercaria</taxon>
        <taxon>Perciformes</taxon>
        <taxon>Notothenioidei</taxon>
        <taxon>Pogonophryne</taxon>
    </lineage>
</organism>
<dbReference type="Gene3D" id="4.10.87.10">
    <property type="entry name" value="mRNA Capping Enzyme, domain 3"/>
    <property type="match status" value="1"/>
</dbReference>
<dbReference type="FunFam" id="2.40.50.140:FF:000111">
    <property type="entry name" value="mRNA-capping enzyme"/>
    <property type="match status" value="1"/>
</dbReference>
<dbReference type="PANTHER" id="PTHR10367">
    <property type="entry name" value="MRNA-CAPPING ENZYME"/>
    <property type="match status" value="1"/>
</dbReference>
<name>A0AAD6FC71_9TELE</name>
<dbReference type="Gene3D" id="3.30.1490.430">
    <property type="match status" value="1"/>
</dbReference>
<dbReference type="InterPro" id="IPR012340">
    <property type="entry name" value="NA-bd_OB-fold"/>
</dbReference>
<protein>
    <recommendedName>
        <fullName evidence="2">mRNA capping enzyme C-terminal domain-containing protein</fullName>
    </recommendedName>
</protein>
<sequence>MPDDIKLLCEALFDWRLVSGLSALPMHSAGFLSNKELHSGFRELLTLDLKGASSPVLLEGSFTSQVSHEVDGLIFQPCGPFNSLSLCLFAVVSLDSNSWSTSLQVIDFMEKRYKAGRCDDILKWKPPNLNSVDFRLKITKVGGEGLLPQTVGLLYVGSYDRPFAKMKATKELKQYDNKIIECTFANSTWVFMRQRVDKSFPNSYDTAMGVCKSITEPVTKDILLEFVDRYSQAVQAQNRKHPPDADSELMPPPPPKRANRAIP</sequence>
<gene>
    <name evidence="3" type="ORF">JOQ06_004990</name>
</gene>
<keyword evidence="4" id="KW-1185">Reference proteome</keyword>
<dbReference type="InterPro" id="IPR051029">
    <property type="entry name" value="mRNA_Capping_Enz/RNA_Phosphat"/>
</dbReference>